<comment type="caution">
    <text evidence="2">The sequence shown here is derived from an EMBL/GenBank/DDBJ whole genome shotgun (WGS) entry which is preliminary data.</text>
</comment>
<gene>
    <name evidence="2" type="ORF">OS493_000752</name>
</gene>
<dbReference type="Proteomes" id="UP001163046">
    <property type="component" value="Unassembled WGS sequence"/>
</dbReference>
<feature type="region of interest" description="Disordered" evidence="1">
    <location>
        <begin position="166"/>
        <end position="221"/>
    </location>
</feature>
<dbReference type="PANTHER" id="PTHR21446:SF12">
    <property type="entry name" value="POTASSIUM CHANNEL TETRAMERIZATION DOMAIN CONTAINING 1"/>
    <property type="match status" value="1"/>
</dbReference>
<dbReference type="AlphaFoldDB" id="A0A9X0A7T2"/>
<dbReference type="InterPro" id="IPR052787">
    <property type="entry name" value="MAVS"/>
</dbReference>
<protein>
    <submittedName>
        <fullName evidence="2">Uncharacterized protein</fullName>
    </submittedName>
</protein>
<evidence type="ECO:0000313" key="2">
    <source>
        <dbReference type="EMBL" id="KAJ7394915.1"/>
    </source>
</evidence>
<evidence type="ECO:0000256" key="1">
    <source>
        <dbReference type="SAM" id="MobiDB-lite"/>
    </source>
</evidence>
<proteinExistence type="predicted"/>
<reference evidence="2" key="1">
    <citation type="submission" date="2023-01" db="EMBL/GenBank/DDBJ databases">
        <title>Genome assembly of the deep-sea coral Lophelia pertusa.</title>
        <authorList>
            <person name="Herrera S."/>
            <person name="Cordes E."/>
        </authorList>
    </citation>
    <scope>NUCLEOTIDE SEQUENCE</scope>
    <source>
        <strain evidence="2">USNM1676648</strain>
        <tissue evidence="2">Polyp</tissue>
    </source>
</reference>
<dbReference type="OrthoDB" id="5991672at2759"/>
<dbReference type="EMBL" id="MU825396">
    <property type="protein sequence ID" value="KAJ7394915.1"/>
    <property type="molecule type" value="Genomic_DNA"/>
</dbReference>
<evidence type="ECO:0000313" key="3">
    <source>
        <dbReference type="Proteomes" id="UP001163046"/>
    </source>
</evidence>
<organism evidence="2 3">
    <name type="scientific">Desmophyllum pertusum</name>
    <dbReference type="NCBI Taxonomy" id="174260"/>
    <lineage>
        <taxon>Eukaryota</taxon>
        <taxon>Metazoa</taxon>
        <taxon>Cnidaria</taxon>
        <taxon>Anthozoa</taxon>
        <taxon>Hexacorallia</taxon>
        <taxon>Scleractinia</taxon>
        <taxon>Caryophylliina</taxon>
        <taxon>Caryophylliidae</taxon>
        <taxon>Desmophyllum</taxon>
    </lineage>
</organism>
<name>A0A9X0A7T2_9CNID</name>
<keyword evidence="3" id="KW-1185">Reference proteome</keyword>
<dbReference type="PANTHER" id="PTHR21446">
    <property type="entry name" value="DUF3504 DOMAIN-CONTAINING PROTEIN"/>
    <property type="match status" value="1"/>
</dbReference>
<accession>A0A9X0A7T2</accession>
<feature type="compositionally biased region" description="Acidic residues" evidence="1">
    <location>
        <begin position="200"/>
        <end position="212"/>
    </location>
</feature>
<sequence length="412" mass="46187">MAYIKIESVVKGFHATRATLTIGQRYDMSRTVSAFDANAFFLRRGGTVMASMPRNVASLLAPLWDNKTIAKVECLPTGPICLSAKGLFAAGGGYDMPCTFVIHFNDARNAHSLAAKFFPCPIYFKEDTQRPAASETVDADCGEATTTTSLLAFPFTDGIAKARTEENQIGQEEDSPAQATLPNYMDSPAQDPYHPHFCYDEDDDTDDDNEDQDFVKSSCSPLSRSPVEHNWDLDIQKRPVETSGAIATIAKDEQDESDEFDFEEWQKEQFEKLRKIQEKEFVMEKDLALIKEGEINLIRVARPAIELRRPKHRKEMVALCDGTENSYERNAGMQMKWLASPGGQTFSKPIEEMSKQVLNDCLKSFYTSARKQDGSYYKTSSMKSICAAIDRFLHSPPHCKQFSIIGEGEHSV</sequence>